<dbReference type="Proteomes" id="UP000053201">
    <property type="component" value="Unassembled WGS sequence"/>
</dbReference>
<evidence type="ECO:0000313" key="3">
    <source>
        <dbReference type="Proteomes" id="UP000053201"/>
    </source>
</evidence>
<keyword evidence="1" id="KW-0805">Transcription regulation</keyword>
<dbReference type="Gene3D" id="1.20.58.1710">
    <property type="match status" value="1"/>
</dbReference>
<dbReference type="RefSeq" id="XP_016611575.1">
    <property type="nucleotide sequence ID" value="XM_016749340.1"/>
</dbReference>
<sequence>MDDVDVDRLYILESLRTKISQLRDSLNDFWAVPNNAQWPHVLSQFNVLVARYESLLGELRKSWLKLNLVIPSTVPHERPDQLPELLRTKLIPEIEELQNAQRRNAVHAPGLGSDEINYLDESAVRDAVRSWEARMEQHDLLVQAALETVRDKDLRKQLKARIPQEEDDQDLSRFVDEAGKENKRDLERMLMWMSSGPQSWVEEESRRA</sequence>
<comment type="function">
    <text evidence="1">Component of the Mediator complex, a coactivator involved in the regulated transcription of nearly all RNA polymerase II-dependent genes. Mediator functions as a bridge to convey information from gene-specific regulatory proteins to the basal RNA polymerase II transcription machinery. Mediator is recruited to promoters by direct interactions with regulatory proteins and serves as a scaffold for the assembly of a functional preinitiation complex with RNA polymerase II and the general transcription factors.</text>
</comment>
<dbReference type="EMBL" id="KQ257451">
    <property type="protein sequence ID" value="KND03536.1"/>
    <property type="molecule type" value="Genomic_DNA"/>
</dbReference>
<dbReference type="VEuPathDB" id="FungiDB:SPPG_01016"/>
<dbReference type="InParanoid" id="A0A0L0HQ38"/>
<dbReference type="GO" id="GO:0006357">
    <property type="term" value="P:regulation of transcription by RNA polymerase II"/>
    <property type="evidence" value="ECO:0007669"/>
    <property type="project" value="InterPro"/>
</dbReference>
<dbReference type="Pfam" id="PF10232">
    <property type="entry name" value="Med8"/>
    <property type="match status" value="1"/>
</dbReference>
<proteinExistence type="inferred from homology"/>
<dbReference type="GO" id="GO:0003712">
    <property type="term" value="F:transcription coregulator activity"/>
    <property type="evidence" value="ECO:0007669"/>
    <property type="project" value="InterPro"/>
</dbReference>
<evidence type="ECO:0000313" key="2">
    <source>
        <dbReference type="EMBL" id="KND03536.1"/>
    </source>
</evidence>
<dbReference type="GO" id="GO:0016592">
    <property type="term" value="C:mediator complex"/>
    <property type="evidence" value="ECO:0007669"/>
    <property type="project" value="InterPro"/>
</dbReference>
<dbReference type="AlphaFoldDB" id="A0A0L0HQ38"/>
<keyword evidence="1" id="KW-0804">Transcription</keyword>
<dbReference type="GeneID" id="27684710"/>
<comment type="subcellular location">
    <subcellularLocation>
        <location evidence="1">Nucleus</location>
    </subcellularLocation>
</comment>
<dbReference type="OrthoDB" id="5568181at2759"/>
<keyword evidence="3" id="KW-1185">Reference proteome</keyword>
<gene>
    <name evidence="1" type="primary">MED8</name>
    <name evidence="2" type="ORF">SPPG_01016</name>
</gene>
<comment type="subunit">
    <text evidence="1">Component of the Mediator complex.</text>
</comment>
<keyword evidence="1" id="KW-0539">Nucleus</keyword>
<keyword evidence="1" id="KW-0010">Activator</keyword>
<accession>A0A0L0HQ38</accession>
<comment type="similarity">
    <text evidence="1">Belongs to the Mediator complex subunit 8 family.</text>
</comment>
<organism evidence="2 3">
    <name type="scientific">Spizellomyces punctatus (strain DAOM BR117)</name>
    <dbReference type="NCBI Taxonomy" id="645134"/>
    <lineage>
        <taxon>Eukaryota</taxon>
        <taxon>Fungi</taxon>
        <taxon>Fungi incertae sedis</taxon>
        <taxon>Chytridiomycota</taxon>
        <taxon>Chytridiomycota incertae sedis</taxon>
        <taxon>Chytridiomycetes</taxon>
        <taxon>Spizellomycetales</taxon>
        <taxon>Spizellomycetaceae</taxon>
        <taxon>Spizellomyces</taxon>
    </lineage>
</organism>
<protein>
    <recommendedName>
        <fullName evidence="1">Mediator of RNA polymerase II transcription subunit 8</fullName>
    </recommendedName>
    <alternativeName>
        <fullName evidence="1">Mediator complex subunit 8</fullName>
    </alternativeName>
</protein>
<evidence type="ECO:0000256" key="1">
    <source>
        <dbReference type="RuleBase" id="RU364144"/>
    </source>
</evidence>
<reference evidence="2 3" key="1">
    <citation type="submission" date="2009-08" db="EMBL/GenBank/DDBJ databases">
        <title>The Genome Sequence of Spizellomyces punctatus strain DAOM BR117.</title>
        <authorList>
            <consortium name="The Broad Institute Genome Sequencing Platform"/>
            <person name="Russ C."/>
            <person name="Cuomo C."/>
            <person name="Shea T."/>
            <person name="Young S.K."/>
            <person name="Zeng Q."/>
            <person name="Koehrsen M."/>
            <person name="Haas B."/>
            <person name="Borodovsky M."/>
            <person name="Guigo R."/>
            <person name="Alvarado L."/>
            <person name="Berlin A."/>
            <person name="Bochicchio J."/>
            <person name="Borenstein D."/>
            <person name="Chapman S."/>
            <person name="Chen Z."/>
            <person name="Engels R."/>
            <person name="Freedman E."/>
            <person name="Gellesch M."/>
            <person name="Goldberg J."/>
            <person name="Griggs A."/>
            <person name="Gujja S."/>
            <person name="Heiman D."/>
            <person name="Hepburn T."/>
            <person name="Howarth C."/>
            <person name="Jen D."/>
            <person name="Larson L."/>
            <person name="Lewis B."/>
            <person name="Mehta T."/>
            <person name="Park D."/>
            <person name="Pearson M."/>
            <person name="Roberts A."/>
            <person name="Saif S."/>
            <person name="Shenoy N."/>
            <person name="Sisk P."/>
            <person name="Stolte C."/>
            <person name="Sykes S."/>
            <person name="Thomson T."/>
            <person name="Walk T."/>
            <person name="White J."/>
            <person name="Yandava C."/>
            <person name="Burger G."/>
            <person name="Gray M.W."/>
            <person name="Holland P.W.H."/>
            <person name="King N."/>
            <person name="Lang F.B.F."/>
            <person name="Roger A.J."/>
            <person name="Ruiz-Trillo I."/>
            <person name="Lander E."/>
            <person name="Nusbaum C."/>
        </authorList>
    </citation>
    <scope>NUCLEOTIDE SEQUENCE [LARGE SCALE GENOMIC DNA]</scope>
    <source>
        <strain evidence="2 3">DAOM BR117</strain>
    </source>
</reference>
<name>A0A0L0HQ38_SPIPD</name>
<dbReference type="InterPro" id="IPR019364">
    <property type="entry name" value="Mediatior_Med8_fun/met"/>
</dbReference>